<organism evidence="2">
    <name type="scientific">Siphoviridae sp. ctOCb13</name>
    <dbReference type="NCBI Taxonomy" id="2825477"/>
    <lineage>
        <taxon>Viruses</taxon>
        <taxon>Duplodnaviria</taxon>
        <taxon>Heunggongvirae</taxon>
        <taxon>Uroviricota</taxon>
        <taxon>Caudoviricetes</taxon>
    </lineage>
</organism>
<feature type="region of interest" description="Disordered" evidence="1">
    <location>
        <begin position="1"/>
        <end position="20"/>
    </location>
</feature>
<accession>A0A8S5Q059</accession>
<dbReference type="EMBL" id="BK015555">
    <property type="protein sequence ID" value="DAE12702.1"/>
    <property type="molecule type" value="Genomic_DNA"/>
</dbReference>
<evidence type="ECO:0000313" key="2">
    <source>
        <dbReference type="EMBL" id="DAE12702.1"/>
    </source>
</evidence>
<proteinExistence type="predicted"/>
<feature type="compositionally biased region" description="Polar residues" evidence="1">
    <location>
        <begin position="1"/>
        <end position="10"/>
    </location>
</feature>
<protein>
    <submittedName>
        <fullName evidence="2">Uncharacterized protein</fullName>
    </submittedName>
</protein>
<sequence length="135" mass="15179">MDQINNNTSPEEQEVIAPEEHLMSPEQLAEMEALKNQELYGNHVKKIGECAVVTVEDETVALELPITYPQLLAALIKRKYNADQSEAITANFLTARTQEISEAKAAEYTTEYETYQAWRNKCKAVAKEVMGITEA</sequence>
<name>A0A8S5Q059_9CAUD</name>
<evidence type="ECO:0000256" key="1">
    <source>
        <dbReference type="SAM" id="MobiDB-lite"/>
    </source>
</evidence>
<reference evidence="2" key="1">
    <citation type="journal article" date="2021" name="Proc. Natl. Acad. Sci. U.S.A.">
        <title>A Catalog of Tens of Thousands of Viruses from Human Metagenomes Reveals Hidden Associations with Chronic Diseases.</title>
        <authorList>
            <person name="Tisza M.J."/>
            <person name="Buck C.B."/>
        </authorList>
    </citation>
    <scope>NUCLEOTIDE SEQUENCE</scope>
    <source>
        <strain evidence="2">CtOCb13</strain>
    </source>
</reference>